<evidence type="ECO:0000313" key="1">
    <source>
        <dbReference type="EMBL" id="SIQ81959.1"/>
    </source>
</evidence>
<dbReference type="Proteomes" id="UP000186666">
    <property type="component" value="Unassembled WGS sequence"/>
</dbReference>
<name>A0ABY1JV05_9BACL</name>
<organism evidence="1 2">
    <name type="scientific">Paenibacillus macquariensis</name>
    <dbReference type="NCBI Taxonomy" id="948756"/>
    <lineage>
        <taxon>Bacteria</taxon>
        <taxon>Bacillati</taxon>
        <taxon>Bacillota</taxon>
        <taxon>Bacilli</taxon>
        <taxon>Bacillales</taxon>
        <taxon>Paenibacillaceae</taxon>
        <taxon>Paenibacillus</taxon>
    </lineage>
</organism>
<evidence type="ECO:0000313" key="2">
    <source>
        <dbReference type="Proteomes" id="UP000186666"/>
    </source>
</evidence>
<sequence length="163" mass="19110">MLRHGVKLYAEIFGNAQGECQYSSFESGEIDLFASYFNDTGYNSFFFSSYPIEDITQIKQFGYFYDTPSSYSIEVNGGRETDKSRELIQMRMIAKNPDKQIQSFYRTLQRNLKKISGLQKHTQKNYFHLPTDKIIIPANPHSQNTRDHWEDFYLSKLESAEKL</sequence>
<dbReference type="RefSeq" id="WP_156510131.1">
    <property type="nucleotide sequence ID" value="NZ_FTNK01000004.1"/>
</dbReference>
<gene>
    <name evidence="1" type="ORF">SAMN05421578_104203</name>
</gene>
<protein>
    <submittedName>
        <fullName evidence="1">Uncharacterized protein</fullName>
    </submittedName>
</protein>
<accession>A0ABY1JV05</accession>
<reference evidence="1 2" key="1">
    <citation type="submission" date="2017-01" db="EMBL/GenBank/DDBJ databases">
        <authorList>
            <person name="Varghese N."/>
            <person name="Submissions S."/>
        </authorList>
    </citation>
    <scope>NUCLEOTIDE SEQUENCE [LARGE SCALE GENOMIC DNA]</scope>
    <source>
        <strain evidence="1 2">ATCC 23464</strain>
    </source>
</reference>
<proteinExistence type="predicted"/>
<comment type="caution">
    <text evidence="1">The sequence shown here is derived from an EMBL/GenBank/DDBJ whole genome shotgun (WGS) entry which is preliminary data.</text>
</comment>
<keyword evidence="2" id="KW-1185">Reference proteome</keyword>
<dbReference type="EMBL" id="FTNK01000004">
    <property type="protein sequence ID" value="SIQ81959.1"/>
    <property type="molecule type" value="Genomic_DNA"/>
</dbReference>